<protein>
    <submittedName>
        <fullName evidence="1">Phenylacetate-CoA ligase</fullName>
    </submittedName>
</protein>
<keyword evidence="1" id="KW-0436">Ligase</keyword>
<dbReference type="AlphaFoldDB" id="A0A366GFG8"/>
<dbReference type="PANTHER" id="PTHR36932:SF1">
    <property type="entry name" value="CAPSULAR POLYSACCHARIDE BIOSYNTHESIS PROTEIN"/>
    <property type="match status" value="1"/>
</dbReference>
<dbReference type="OrthoDB" id="580775at2"/>
<proteinExistence type="predicted"/>
<gene>
    <name evidence="1" type="ORF">DET50_12130</name>
</gene>
<dbReference type="Proteomes" id="UP000252995">
    <property type="component" value="Unassembled WGS sequence"/>
</dbReference>
<dbReference type="SUPFAM" id="SSF56801">
    <property type="entry name" value="Acetyl-CoA synthetase-like"/>
    <property type="match status" value="1"/>
</dbReference>
<organism evidence="1 2">
    <name type="scientific">Marinobacter pelagius</name>
    <dbReference type="NCBI Taxonomy" id="379482"/>
    <lineage>
        <taxon>Bacteria</taxon>
        <taxon>Pseudomonadati</taxon>
        <taxon>Pseudomonadota</taxon>
        <taxon>Gammaproteobacteria</taxon>
        <taxon>Pseudomonadales</taxon>
        <taxon>Marinobacteraceae</taxon>
        <taxon>Marinobacter</taxon>
    </lineage>
</organism>
<dbReference type="GO" id="GO:0016874">
    <property type="term" value="F:ligase activity"/>
    <property type="evidence" value="ECO:0007669"/>
    <property type="project" value="UniProtKB-KW"/>
</dbReference>
<reference evidence="1 2" key="1">
    <citation type="submission" date="2018-06" db="EMBL/GenBank/DDBJ databases">
        <title>Freshwater and sediment microbial communities from various areas in North America, analyzing microbe dynamics in response to fracking.</title>
        <authorList>
            <person name="Lamendella R."/>
        </authorList>
    </citation>
    <scope>NUCLEOTIDE SEQUENCE [LARGE SCALE GENOMIC DNA]</scope>
    <source>
        <strain evidence="1 2">114J</strain>
    </source>
</reference>
<name>A0A366GFG8_9GAMM</name>
<evidence type="ECO:0000313" key="1">
    <source>
        <dbReference type="EMBL" id="RBP25688.1"/>
    </source>
</evidence>
<dbReference type="InterPro" id="IPR053158">
    <property type="entry name" value="CapK_Type1_Caps_Biosynth"/>
</dbReference>
<dbReference type="PANTHER" id="PTHR36932">
    <property type="entry name" value="CAPSULAR POLYSACCHARIDE BIOSYNTHESIS PROTEIN"/>
    <property type="match status" value="1"/>
</dbReference>
<dbReference type="EMBL" id="QNRO01000021">
    <property type="protein sequence ID" value="RBP25688.1"/>
    <property type="molecule type" value="Genomic_DNA"/>
</dbReference>
<dbReference type="Gene3D" id="3.40.50.12780">
    <property type="entry name" value="N-terminal domain of ligase-like"/>
    <property type="match status" value="1"/>
</dbReference>
<comment type="caution">
    <text evidence="1">The sequence shown here is derived from an EMBL/GenBank/DDBJ whole genome shotgun (WGS) entry which is preliminary data.</text>
</comment>
<accession>A0A366GFG8</accession>
<sequence length="418" mass="47974">MQGPFVKSHYVRFFIATVFLHFSGLKFRKWRKEIEEIWSITPSEYKKYLNHMIKVNKLMDGAGNVVQSLDELPEAIPTSKKILNSRLDQARSSGKMFSRFTSGTTGTRTKVFLTKNEIGRLLAVRDYCLCHHGVNLGDREARFWGGRAKTLSTVIKDFVLNRKSFFVSNNNLMRTLIELSNWKPDYVYGYSSYLILLSKFMVDNDIKIQGVKLVVCTAEQILPEQKKIIAQAFGSKVVEEYGSTEFDIIGFEDANGDLRIANPWLLVESCENSIMITDVYRRSQSFVKYEIGDAANVNFKLSKGFGGEYIISNLEGRNINQYAYDLNGNGFRASEFSLALNKYFDKYSDIFDFVIVQRKTGHFEFYCSAEPRVGFGEFCVWLKQYINTKTKMQVVVLPAKIGPLDEFAGKRSYFIRCT</sequence>
<evidence type="ECO:0000313" key="2">
    <source>
        <dbReference type="Proteomes" id="UP000252995"/>
    </source>
</evidence>
<dbReference type="RefSeq" id="WP_147252224.1">
    <property type="nucleotide sequence ID" value="NZ_QNRO01000021.1"/>
</dbReference>
<dbReference type="InterPro" id="IPR042099">
    <property type="entry name" value="ANL_N_sf"/>
</dbReference>